<protein>
    <submittedName>
        <fullName evidence="1">Uncharacterized protein</fullName>
    </submittedName>
</protein>
<accession>A0A0P9RA18</accession>
<evidence type="ECO:0000313" key="1">
    <source>
        <dbReference type="EMBL" id="RMN09072.1"/>
    </source>
</evidence>
<gene>
    <name evidence="1" type="ORF">ALQ65_01721</name>
</gene>
<comment type="caution">
    <text evidence="1">The sequence shown here is derived from an EMBL/GenBank/DDBJ whole genome shotgun (WGS) entry which is preliminary data.</text>
</comment>
<dbReference type="RefSeq" id="WP_054085753.1">
    <property type="nucleotide sequence ID" value="NZ_LJPZ01000082.1"/>
</dbReference>
<dbReference type="Proteomes" id="UP000271468">
    <property type="component" value="Unassembled WGS sequence"/>
</dbReference>
<sequence>MIFDRNRRPVIGIGNGVAINGAACRLAWRTLRPSNVAQLATRSVLPSSGASLTNAINSALQLFDEAADMNQWGDDFFDVLIIHLPADGSASATYKHLIRVARQGVIILS</sequence>
<dbReference type="EMBL" id="RBOV01000299">
    <property type="protein sequence ID" value="RMN09072.1"/>
    <property type="molecule type" value="Genomic_DNA"/>
</dbReference>
<evidence type="ECO:0000313" key="2">
    <source>
        <dbReference type="Proteomes" id="UP000271468"/>
    </source>
</evidence>
<name>A0A0P9RA18_9PSED</name>
<organism evidence="1 2">
    <name type="scientific">Pseudomonas syringae pv. coriandricola</name>
    <dbReference type="NCBI Taxonomy" id="264453"/>
    <lineage>
        <taxon>Bacteria</taxon>
        <taxon>Pseudomonadati</taxon>
        <taxon>Pseudomonadota</taxon>
        <taxon>Gammaproteobacteria</taxon>
        <taxon>Pseudomonadales</taxon>
        <taxon>Pseudomonadaceae</taxon>
        <taxon>Pseudomonas</taxon>
    </lineage>
</organism>
<reference evidence="1 2" key="1">
    <citation type="submission" date="2018-08" db="EMBL/GenBank/DDBJ databases">
        <title>Recombination of ecologically and evolutionarily significant loci maintains genetic cohesion in the Pseudomonas syringae species complex.</title>
        <authorList>
            <person name="Dillon M."/>
            <person name="Thakur S."/>
            <person name="Almeida R.N.D."/>
            <person name="Weir B.S."/>
            <person name="Guttman D.S."/>
        </authorList>
    </citation>
    <scope>NUCLEOTIDE SEQUENCE [LARGE SCALE GENOMIC DNA]</scope>
    <source>
        <strain evidence="1 2">ICMP 12341</strain>
    </source>
</reference>
<proteinExistence type="predicted"/>
<dbReference type="AlphaFoldDB" id="A0A0P9RA18"/>